<accession>A0A0D2CC72</accession>
<dbReference type="RefSeq" id="XP_016248909.1">
    <property type="nucleotide sequence ID" value="XM_016395490.1"/>
</dbReference>
<sequence length="185" mass="20949">MSVTLRRHRLSALGRAYLEDRIPHLSSRVPVPCANRVAPSPRGPMLRTGAGLFHCGDRWHHGDFPPLHDIVYTHSSSSSSSSCSLNFRPHVRIRVSKPQHCSVPGASRTYLRGLLRSWKEGASMHGRRGSRIGDRRPPWRYLASIDSDGIDKEKQHVDSSRVVQKSHVPERHWITSMIIDIINGW</sequence>
<gene>
    <name evidence="1" type="ORF">PV07_08333</name>
</gene>
<dbReference type="Proteomes" id="UP000054466">
    <property type="component" value="Unassembled WGS sequence"/>
</dbReference>
<dbReference type="VEuPathDB" id="FungiDB:PV07_08333"/>
<proteinExistence type="predicted"/>
<organism evidence="1 2">
    <name type="scientific">Cladophialophora immunda</name>
    <dbReference type="NCBI Taxonomy" id="569365"/>
    <lineage>
        <taxon>Eukaryota</taxon>
        <taxon>Fungi</taxon>
        <taxon>Dikarya</taxon>
        <taxon>Ascomycota</taxon>
        <taxon>Pezizomycotina</taxon>
        <taxon>Eurotiomycetes</taxon>
        <taxon>Chaetothyriomycetidae</taxon>
        <taxon>Chaetothyriales</taxon>
        <taxon>Herpotrichiellaceae</taxon>
        <taxon>Cladophialophora</taxon>
    </lineage>
</organism>
<dbReference type="EMBL" id="KN847043">
    <property type="protein sequence ID" value="KIW28693.1"/>
    <property type="molecule type" value="Genomic_DNA"/>
</dbReference>
<dbReference type="HOGENOM" id="CLU_1461156_0_0_1"/>
<dbReference type="GeneID" id="27347527"/>
<dbReference type="AlphaFoldDB" id="A0A0D2CC72"/>
<protein>
    <submittedName>
        <fullName evidence="1">Uncharacterized protein</fullName>
    </submittedName>
</protein>
<evidence type="ECO:0000313" key="1">
    <source>
        <dbReference type="EMBL" id="KIW28693.1"/>
    </source>
</evidence>
<evidence type="ECO:0000313" key="2">
    <source>
        <dbReference type="Proteomes" id="UP000054466"/>
    </source>
</evidence>
<reference evidence="1 2" key="1">
    <citation type="submission" date="2015-01" db="EMBL/GenBank/DDBJ databases">
        <title>The Genome Sequence of Cladophialophora immunda CBS83496.</title>
        <authorList>
            <consortium name="The Broad Institute Genomics Platform"/>
            <person name="Cuomo C."/>
            <person name="de Hoog S."/>
            <person name="Gorbushina A."/>
            <person name="Stielow B."/>
            <person name="Teixiera M."/>
            <person name="Abouelleil A."/>
            <person name="Chapman S.B."/>
            <person name="Priest M."/>
            <person name="Young S.K."/>
            <person name="Wortman J."/>
            <person name="Nusbaum C."/>
            <person name="Birren B."/>
        </authorList>
    </citation>
    <scope>NUCLEOTIDE SEQUENCE [LARGE SCALE GENOMIC DNA]</scope>
    <source>
        <strain evidence="1 2">CBS 83496</strain>
    </source>
</reference>
<name>A0A0D2CC72_9EURO</name>
<keyword evidence="2" id="KW-1185">Reference proteome</keyword>